<dbReference type="FunFam" id="1.20.120.350:FF:000013">
    <property type="entry name" value="Voltage-dependent N-type calcium channel subunit alpha"/>
    <property type="match status" value="1"/>
</dbReference>
<comment type="function">
    <text evidence="20">Voltage-sensitive calcium channels (VSCC) mediate the entry of calcium ions into excitable cells and are also involved in a variety of calcium-dependent processes, including muscle contraction, hormone or neurotransmitter release, gene expression, cell motility, cell division and cell death. This alpha-1B subunit gives rise to N-type calcium currents. N-type calcium channels belong to the 'high-voltage activated' (HVA) group. They are involved in pain signaling. Calcium channels containing alpha-1B subunit may play a role in directed migration of immature neurons.</text>
</comment>
<protein>
    <recommendedName>
        <fullName evidence="20">Voltage-dependent N-type calcium channel subunit alpha</fullName>
    </recommendedName>
</protein>
<dbReference type="GO" id="GO:0008331">
    <property type="term" value="F:high voltage-gated calcium channel activity"/>
    <property type="evidence" value="ECO:0007669"/>
    <property type="project" value="TreeGrafter"/>
</dbReference>
<evidence type="ECO:0000256" key="19">
    <source>
        <dbReference type="PIRSR" id="PIRSR602077-3"/>
    </source>
</evidence>
<dbReference type="PANTHER" id="PTHR45628:SF35">
    <property type="entry name" value="VOLTAGE-DEPENDENT N-TYPE CALCIUM CHANNEL SUBUNIT ALPHA"/>
    <property type="match status" value="1"/>
</dbReference>
<feature type="glycosylation site" description="N-linked (GlcNAc...) asparagine" evidence="19">
    <location>
        <position position="271"/>
    </location>
</feature>
<keyword evidence="4 20" id="KW-0109">Calcium transport</keyword>
<dbReference type="FunFam" id="1.10.287.70:FF:000023">
    <property type="entry name" value="Voltage-dependent R-type calcium channel subunit alpha"/>
    <property type="match status" value="1"/>
</dbReference>
<dbReference type="PRINTS" id="PR01631">
    <property type="entry name" value="NVDCCALPHA1"/>
</dbReference>
<feature type="transmembrane region" description="Helical" evidence="22">
    <location>
        <begin position="1338"/>
        <end position="1360"/>
    </location>
</feature>
<feature type="compositionally biased region" description="Basic and acidic residues" evidence="21">
    <location>
        <begin position="1733"/>
        <end position="1743"/>
    </location>
</feature>
<comment type="catalytic activity">
    <reaction evidence="17">
        <text>Ca(2+)(in) = Ca(2+)(out)</text>
        <dbReference type="Rhea" id="RHEA:29671"/>
        <dbReference type="ChEBI" id="CHEBI:29108"/>
    </reaction>
</comment>
<evidence type="ECO:0000313" key="24">
    <source>
        <dbReference type="Ensembl" id="ENSOTSP00005101389.2"/>
    </source>
</evidence>
<feature type="transmembrane region" description="Helical" evidence="22">
    <location>
        <begin position="134"/>
        <end position="154"/>
    </location>
</feature>
<feature type="compositionally biased region" description="Low complexity" evidence="21">
    <location>
        <begin position="18"/>
        <end position="27"/>
    </location>
</feature>
<feature type="compositionally biased region" description="Polar residues" evidence="21">
    <location>
        <begin position="1784"/>
        <end position="1797"/>
    </location>
</feature>
<keyword evidence="11 22" id="KW-1133">Transmembrane helix</keyword>
<dbReference type="GO" id="GO:0045202">
    <property type="term" value="C:synapse"/>
    <property type="evidence" value="ECO:0007669"/>
    <property type="project" value="GOC"/>
</dbReference>
<feature type="binding site" evidence="18">
    <location>
        <position position="306"/>
    </location>
    <ligand>
        <name>Ca(2+)</name>
        <dbReference type="ChEBI" id="CHEBI:29108"/>
    </ligand>
</feature>
<keyword evidence="9 18" id="KW-0106">Calcium</keyword>
<evidence type="ECO:0000256" key="16">
    <source>
        <dbReference type="ARBA" id="ARBA00023303"/>
    </source>
</evidence>
<gene>
    <name evidence="24" type="primary">LOC112263104</name>
</gene>
<feature type="region of interest" description="Disordered" evidence="21">
    <location>
        <begin position="1"/>
        <end position="35"/>
    </location>
</feature>
<reference evidence="24" key="1">
    <citation type="submission" date="2025-08" db="UniProtKB">
        <authorList>
            <consortium name="Ensembl"/>
        </authorList>
    </citation>
    <scope>IDENTIFICATION</scope>
</reference>
<dbReference type="Gene3D" id="1.20.120.350">
    <property type="entry name" value="Voltage-gated potassium channels. Chain C"/>
    <property type="match status" value="4"/>
</dbReference>
<feature type="transmembrane region" description="Helical" evidence="22">
    <location>
        <begin position="675"/>
        <end position="697"/>
    </location>
</feature>
<dbReference type="Pfam" id="PF00520">
    <property type="entry name" value="Ion_trans"/>
    <property type="match status" value="4"/>
</dbReference>
<evidence type="ECO:0000256" key="11">
    <source>
        <dbReference type="ARBA" id="ARBA00022989"/>
    </source>
</evidence>
<feature type="transmembrane region" description="Helical" evidence="22">
    <location>
        <begin position="1053"/>
        <end position="1071"/>
    </location>
</feature>
<proteinExistence type="inferred from homology"/>
<feature type="transmembrane region" description="Helical" evidence="22">
    <location>
        <begin position="1428"/>
        <end position="1446"/>
    </location>
</feature>
<evidence type="ECO:0000256" key="8">
    <source>
        <dbReference type="ARBA" id="ARBA00022737"/>
    </source>
</evidence>
<evidence type="ECO:0000256" key="13">
    <source>
        <dbReference type="ARBA" id="ARBA00023136"/>
    </source>
</evidence>
<dbReference type="PANTHER" id="PTHR45628">
    <property type="entry name" value="VOLTAGE-DEPENDENT CALCIUM CHANNEL TYPE A SUBUNIT ALPHA-1"/>
    <property type="match status" value="1"/>
</dbReference>
<evidence type="ECO:0000256" key="10">
    <source>
        <dbReference type="ARBA" id="ARBA00022882"/>
    </source>
</evidence>
<evidence type="ECO:0000259" key="23">
    <source>
        <dbReference type="SMART" id="SM01062"/>
    </source>
</evidence>
<evidence type="ECO:0000256" key="4">
    <source>
        <dbReference type="ARBA" id="ARBA00022568"/>
    </source>
</evidence>
<dbReference type="Pfam" id="PF08763">
    <property type="entry name" value="Ca_chan_IQ"/>
    <property type="match status" value="1"/>
</dbReference>
<evidence type="ECO:0000256" key="6">
    <source>
        <dbReference type="ARBA" id="ARBA00022692"/>
    </source>
</evidence>
<evidence type="ECO:0000256" key="3">
    <source>
        <dbReference type="ARBA" id="ARBA00022553"/>
    </source>
</evidence>
<evidence type="ECO:0000256" key="22">
    <source>
        <dbReference type="SAM" id="Phobius"/>
    </source>
</evidence>
<reference evidence="24" key="2">
    <citation type="submission" date="2025-09" db="UniProtKB">
        <authorList>
            <consortium name="Ensembl"/>
        </authorList>
    </citation>
    <scope>IDENTIFICATION</scope>
</reference>
<dbReference type="FunFam" id="1.10.238.10:FF:000063">
    <property type="entry name" value="Voltage-dependent N-type calcium channel subunit alpha"/>
    <property type="match status" value="1"/>
</dbReference>
<sequence length="1986" mass="224539">MARFEEELSNRRGGVCQAGPPRGAGRPAGPPSGPRVYKQSMAQRARTMAIYNPIPVKQSCLTVNRSLFIFSEDCIIRKYAKKITECIFLNCLTPFEYLILATIIANCIVLALEQHLPAGDKTPMSERLDDTEPYFIGIFCFEAGIKIIALGFAFHKGSYLRNGWNVMDFVVVLTGMLATVGADFDLRTLRAVRVLRPLKLVSGIPSLQVVLKSIMKAMVPLLQIGMLLFFAILMFAIIGLDFYMGKFHRTCFSTDTEFPCGMEAPARTCENGTVCQEYWIGPNYGITNFDNILFAILTVFQCITMEGWVDILYNANDASGNTWNWLYFIPLIIIGSFFMLNLVLGVLSGEFAKERERVEKRQEFLKLRRQQQIERELTGYLEWICKAEEVMLAEEDKHAEEKSPLDGAAKKSKNDLINAEEGEDHFTDISSVGSPFARASLKSSKNGSASYFRRKEKRLRFTIRHLVKAQSFYWTVLCLVGLNTLCVAIVHYDQPEWLTYALYLAEFVFLGLFLTEMSMKMYGLGPMSYFHSSFNCFDFGVIIGSIFEVIWAVVKPGASFGISVLRALRLLRIFKVTKYWNSLRNLVVSLLNSMKSIISLLFLLFLFIVVFALLGMQLFGGLFNFDEETPTTNFDTFPAAILTVFQILTGEDWNAVMYHGIESQGGVRRGMFSSIYFIVLTLFGNYTLLNVFLAIAVDNLANAQELTKDEEEQEVAITKKMALQKAKEVKEVSPMSAANISITEQQKSLKMMSVWEQRTTQLRRHNLRASSEALYSELDPEERLRMSSALHIRPDMKTHLDRPLVVEPHDGPGPMGQHKPRTPEETDTPEDLAGPQPRRHHRHRDRERPIDEANENGDPGKEGRNRYVESEGDSLAISPQQDPGDQRWGTEGPEDSDNQRNVRRTGQTAVNIPPVTITPPPGETTLIPSHIDCETMPMNEEKKTLEERTQSGPRPILPYSSMFVFGQANVVRRLCHYIVSLRYFEMCILVVISMSSIALAAEDPVQANAPRNNVLKYLDYVFTGVFTFEMVIKMVDLGLLLHPGSYFRDLWNILDFIVVSGALVAFAFSGSKGKDISTIKSLRVLRVLRPLKTIKRLPKLKAVFDCVVNSLKNVFNILIVYMLFMFIFAVIAVQLFKGKFFYCTDESKSLEKDCRGNFLDYDKDEVAAQPRVWKKYEFHYDNVLWAFLTLFTVSTGEGWPDVLKHSVDATSEDQGPSPGYRIEISIFYVVYFVVFPFFFVNIFVALIIITFQEQGDKAMSECSLEKNERACIDFAINAKQMTRYMPENVQSFQYRMWKFVVSPPFEYSIMIMIALNTVVLMMKFHGAPDFYEAMLKHFNIVFTALFSLECILKIIAFGPLNYLKDAWNVFDFVTVLGSITDIVVTEINDRLLNLSFLRLFRAARLIKLLRQGYTIRILLWTFVQSFKALPYVCLLIAMLFFIYAIIGMQVFGNIELNEDTAITHHNNFRTFLQALMLLFRSATGEAWHEIMLSCLSHRACDERSGNLGKECGSDFAYFYFVSFIFLCSFLMLNLFVAVIMDNFEYLTRDSSILGPHHLDEFIRVWAEYDPAACGRIKYLDMYQMLLHMSPPLGLGKKCPPRVAYKRLVKMNMPIADDNTVHFTSTLMALIRTALEIKLSSANELTVGKVYAALMIFDYYKQNRAKRLKEQQQQQQQQNAAGSQVSHTHTHLQEAYISPLDENLYAKIMVRVMSLPSTPTLNPGTPGDPAAEPSSRDRVQDRGRSHERKNHSTAGEKQRYYSCDRYGSREHCHTTKSATTSCATSPSEVQDPSINKKGSGSVKCSPVMMTSGASTPSRGRRQLPQTPLTPRPGVAYKTANSSPVHFVSAQCSSGLPTLSPGRLSRGLSEHNALLHSGSSHIPSPVTRISSEPFLGYSHREAQGQGSLYCSLRDELLGPYAARARSPRTALPQMGPGPLHLPPPPQQSHAVPNGYHFTFGGIGNASPESGSGVRAPRYYHEADEDEWC</sequence>
<feature type="transmembrane region" description="Helical" evidence="22">
    <location>
        <begin position="1516"/>
        <end position="1540"/>
    </location>
</feature>
<dbReference type="GO" id="GO:0007268">
    <property type="term" value="P:chemical synaptic transmission"/>
    <property type="evidence" value="ECO:0007669"/>
    <property type="project" value="TreeGrafter"/>
</dbReference>
<dbReference type="Ensembl" id="ENSOTST00005109651.2">
    <property type="protein sequence ID" value="ENSOTSP00005101389.2"/>
    <property type="gene ID" value="ENSOTSG00005045082.2"/>
</dbReference>
<comment type="subcellular location">
    <subcellularLocation>
        <location evidence="1 20">Membrane</location>
        <topology evidence="1 20">Multi-pass membrane protein</topology>
    </subcellularLocation>
</comment>
<name>A0A8C8K5Z2_ONCTS</name>
<keyword evidence="6 22" id="KW-0812">Transmembrane</keyword>
<keyword evidence="25" id="KW-1185">Reference proteome</keyword>
<evidence type="ECO:0000256" key="18">
    <source>
        <dbReference type="PIRSR" id="PIRSR602077-1"/>
    </source>
</evidence>
<keyword evidence="7 18" id="KW-0479">Metal-binding</keyword>
<dbReference type="Pfam" id="PF16905">
    <property type="entry name" value="GPHH"/>
    <property type="match status" value="1"/>
</dbReference>
<feature type="region of interest" description="Disordered" evidence="21">
    <location>
        <begin position="803"/>
        <end position="925"/>
    </location>
</feature>
<keyword evidence="3" id="KW-0597">Phosphoprotein</keyword>
<feature type="transmembrane region" description="Helical" evidence="22">
    <location>
        <begin position="597"/>
        <end position="619"/>
    </location>
</feature>
<feature type="transmembrane region" description="Helical" evidence="22">
    <location>
        <begin position="292"/>
        <end position="313"/>
    </location>
</feature>
<evidence type="ECO:0000256" key="20">
    <source>
        <dbReference type="RuleBase" id="RU003808"/>
    </source>
</evidence>
<feature type="transmembrane region" description="Helical" evidence="22">
    <location>
        <begin position="221"/>
        <end position="243"/>
    </location>
</feature>
<feature type="transmembrane region" description="Helical" evidence="22">
    <location>
        <begin position="87"/>
        <end position="112"/>
    </location>
</feature>
<keyword evidence="14" id="KW-1015">Disulfide bond</keyword>
<dbReference type="InterPro" id="IPR027359">
    <property type="entry name" value="Volt_channel_dom_sf"/>
</dbReference>
<keyword evidence="8" id="KW-0677">Repeat</keyword>
<evidence type="ECO:0000313" key="25">
    <source>
        <dbReference type="Proteomes" id="UP000694402"/>
    </source>
</evidence>
<evidence type="ECO:0000256" key="1">
    <source>
        <dbReference type="ARBA" id="ARBA00004141"/>
    </source>
</evidence>
<feature type="binding site" evidence="18">
    <location>
        <position position="651"/>
    </location>
    <ligand>
        <name>Ca(2+)</name>
        <dbReference type="ChEBI" id="CHEBI:29108"/>
    </ligand>
</feature>
<dbReference type="InterPro" id="IPR014873">
    <property type="entry name" value="VDCC_a1su_IQ"/>
</dbReference>
<feature type="transmembrane region" description="Helical" evidence="22">
    <location>
        <begin position="472"/>
        <end position="491"/>
    </location>
</feature>
<dbReference type="SMART" id="SM01062">
    <property type="entry name" value="Ca_chan_IQ"/>
    <property type="match status" value="1"/>
</dbReference>
<feature type="region of interest" description="Disordered" evidence="21">
    <location>
        <begin position="1771"/>
        <end position="1830"/>
    </location>
</feature>
<keyword evidence="13 22" id="KW-0472">Membrane</keyword>
<dbReference type="Gene3D" id="1.10.287.70">
    <property type="match status" value="4"/>
</dbReference>
<evidence type="ECO:0000256" key="21">
    <source>
        <dbReference type="SAM" id="MobiDB-lite"/>
    </source>
</evidence>
<dbReference type="InterPro" id="IPR002077">
    <property type="entry name" value="VDCCAlpha1"/>
</dbReference>
<dbReference type="GO" id="GO:0043025">
    <property type="term" value="C:neuronal cell body"/>
    <property type="evidence" value="ECO:0007669"/>
    <property type="project" value="TreeGrafter"/>
</dbReference>
<feature type="region of interest" description="Disordered" evidence="21">
    <location>
        <begin position="1716"/>
        <end position="1756"/>
    </location>
</feature>
<feature type="transmembrane region" description="Helical" evidence="22">
    <location>
        <begin position="325"/>
        <end position="347"/>
    </location>
</feature>
<dbReference type="InterPro" id="IPR005447">
    <property type="entry name" value="VDCC_N_a1su"/>
</dbReference>
<evidence type="ECO:0000256" key="9">
    <source>
        <dbReference type="ARBA" id="ARBA00022837"/>
    </source>
</evidence>
<dbReference type="Proteomes" id="UP000694402">
    <property type="component" value="Unassembled WGS sequence"/>
</dbReference>
<feature type="transmembrane region" description="Helical" evidence="22">
    <location>
        <begin position="1226"/>
        <end position="1251"/>
    </location>
</feature>
<feature type="transmembrane region" description="Helical" evidence="22">
    <location>
        <begin position="497"/>
        <end position="515"/>
    </location>
</feature>
<dbReference type="FunFam" id="1.20.120.350:FF:000011">
    <property type="entry name" value="Voltage-dependent N-type calcium channel subunit alpha"/>
    <property type="match status" value="1"/>
</dbReference>
<evidence type="ECO:0000256" key="12">
    <source>
        <dbReference type="ARBA" id="ARBA00023065"/>
    </source>
</evidence>
<dbReference type="PRINTS" id="PR00167">
    <property type="entry name" value="CACHANNEL"/>
</dbReference>
<feature type="transmembrane region" description="Helical" evidence="22">
    <location>
        <begin position="1114"/>
        <end position="1136"/>
    </location>
</feature>
<dbReference type="GeneTree" id="ENSGT00940000155275"/>
<evidence type="ECO:0000256" key="7">
    <source>
        <dbReference type="ARBA" id="ARBA00022723"/>
    </source>
</evidence>
<dbReference type="FunFam" id="1.10.287.70:FF:000025">
    <property type="entry name" value="Voltage-dependent R-type calcium channel subunit alpha"/>
    <property type="match status" value="1"/>
</dbReference>
<dbReference type="SUPFAM" id="SSF81324">
    <property type="entry name" value="Voltage-gated potassium channels"/>
    <property type="match status" value="4"/>
</dbReference>
<feature type="transmembrane region" description="Helical" evidence="22">
    <location>
        <begin position="1021"/>
        <end position="1041"/>
    </location>
</feature>
<keyword evidence="5 20" id="KW-0107">Calcium channel</keyword>
<dbReference type="GO" id="GO:0005891">
    <property type="term" value="C:voltage-gated calcium channel complex"/>
    <property type="evidence" value="ECO:0007669"/>
    <property type="project" value="InterPro"/>
</dbReference>
<keyword evidence="16" id="KW-0407">Ion channel</keyword>
<dbReference type="GO" id="GO:0046872">
    <property type="term" value="F:metal ion binding"/>
    <property type="evidence" value="ECO:0007669"/>
    <property type="project" value="UniProtKB-KW"/>
</dbReference>
<dbReference type="GO" id="GO:0098703">
    <property type="term" value="P:calcium ion import across plasma membrane"/>
    <property type="evidence" value="ECO:0007669"/>
    <property type="project" value="TreeGrafter"/>
</dbReference>
<keyword evidence="10 20" id="KW-0851">Voltage-gated channel</keyword>
<evidence type="ECO:0000256" key="15">
    <source>
        <dbReference type="ARBA" id="ARBA00023180"/>
    </source>
</evidence>
<dbReference type="InterPro" id="IPR005821">
    <property type="entry name" value="Ion_trans_dom"/>
</dbReference>
<feature type="compositionally biased region" description="Low complexity" evidence="21">
    <location>
        <begin position="1774"/>
        <end position="1783"/>
    </location>
</feature>
<keyword evidence="12" id="KW-0406">Ion transport</keyword>
<evidence type="ECO:0000256" key="14">
    <source>
        <dbReference type="ARBA" id="ARBA00023157"/>
    </source>
</evidence>
<feature type="transmembrane region" description="Helical" evidence="22">
    <location>
        <begin position="983"/>
        <end position="1001"/>
    </location>
</feature>
<feature type="compositionally biased region" description="Basic and acidic residues" evidence="21">
    <location>
        <begin position="858"/>
        <end position="869"/>
    </location>
</feature>
<dbReference type="InterPro" id="IPR031649">
    <property type="entry name" value="GPHH_dom"/>
</dbReference>
<feature type="transmembrane region" description="Helical" evidence="22">
    <location>
        <begin position="1307"/>
        <end position="1326"/>
    </location>
</feature>
<dbReference type="FunFam" id="1.20.120.350:FF:000015">
    <property type="entry name" value="Voltage-dependent N-type calcium channel subunit alpha"/>
    <property type="match status" value="1"/>
</dbReference>
<organism evidence="24 25">
    <name type="scientific">Oncorhynchus tshawytscha</name>
    <name type="common">Chinook salmon</name>
    <name type="synonym">Salmo tshawytscha</name>
    <dbReference type="NCBI Taxonomy" id="74940"/>
    <lineage>
        <taxon>Eukaryota</taxon>
        <taxon>Metazoa</taxon>
        <taxon>Chordata</taxon>
        <taxon>Craniata</taxon>
        <taxon>Vertebrata</taxon>
        <taxon>Euteleostomi</taxon>
        <taxon>Actinopterygii</taxon>
        <taxon>Neopterygii</taxon>
        <taxon>Teleostei</taxon>
        <taxon>Protacanthopterygii</taxon>
        <taxon>Salmoniformes</taxon>
        <taxon>Salmonidae</taxon>
        <taxon>Salmoninae</taxon>
        <taxon>Oncorhynchus</taxon>
    </lineage>
</organism>
<accession>A0A8C8K5Z2</accession>
<feature type="compositionally biased region" description="Basic and acidic residues" evidence="21">
    <location>
        <begin position="1"/>
        <end position="10"/>
    </location>
</feature>
<evidence type="ECO:0000256" key="5">
    <source>
        <dbReference type="ARBA" id="ARBA00022673"/>
    </source>
</evidence>
<keyword evidence="2" id="KW-0813">Transport</keyword>
<dbReference type="Gene3D" id="6.10.250.2500">
    <property type="match status" value="1"/>
</dbReference>
<comment type="similarity">
    <text evidence="20">Belongs to the calcium channel alpha-1 subunit (TC 1.A.1.11) family.</text>
</comment>
<evidence type="ECO:0000256" key="2">
    <source>
        <dbReference type="ARBA" id="ARBA00022448"/>
    </source>
</evidence>
<dbReference type="Gene3D" id="6.10.250.2180">
    <property type="match status" value="1"/>
</dbReference>
<feature type="transmembrane region" description="Helical" evidence="22">
    <location>
        <begin position="166"/>
        <end position="184"/>
    </location>
</feature>
<dbReference type="InterPro" id="IPR050599">
    <property type="entry name" value="VDCC_alpha-1_subunit"/>
</dbReference>
<feature type="compositionally biased region" description="Polar residues" evidence="21">
    <location>
        <begin position="1810"/>
        <end position="1827"/>
    </location>
</feature>
<dbReference type="Gene3D" id="1.10.238.10">
    <property type="entry name" value="EF-hand"/>
    <property type="match status" value="1"/>
</dbReference>
<dbReference type="FunFam" id="1.20.120.350:FF:000001">
    <property type="entry name" value="Voltage-dependent L-type calcium channel subunit alpha"/>
    <property type="match status" value="1"/>
</dbReference>
<feature type="domain" description="Voltage-dependent calcium channel alpha-1 subunit IQ" evidence="23">
    <location>
        <begin position="1641"/>
        <end position="1675"/>
    </location>
</feature>
<feature type="binding site" evidence="18">
    <location>
        <position position="1197"/>
    </location>
    <ligand>
        <name>Ca(2+)</name>
        <dbReference type="ChEBI" id="CHEBI:29108"/>
    </ligand>
</feature>
<evidence type="ECO:0000256" key="17">
    <source>
        <dbReference type="ARBA" id="ARBA00036634"/>
    </source>
</evidence>
<keyword evidence="15 19" id="KW-0325">Glycoprotein</keyword>
<feature type="region of interest" description="Disordered" evidence="21">
    <location>
        <begin position="1667"/>
        <end position="1686"/>
    </location>
</feature>